<evidence type="ECO:0000256" key="5">
    <source>
        <dbReference type="ARBA" id="ARBA00022801"/>
    </source>
</evidence>
<dbReference type="AlphaFoldDB" id="A0A937URZ3"/>
<comment type="caution">
    <text evidence="10">The sequence shown here is derived from an EMBL/GenBank/DDBJ whole genome shotgun (WGS) entry which is preliminary data.</text>
</comment>
<dbReference type="Pfam" id="PF00413">
    <property type="entry name" value="Peptidase_M10"/>
    <property type="match status" value="1"/>
</dbReference>
<dbReference type="InterPro" id="IPR021190">
    <property type="entry name" value="Pept_M10A"/>
</dbReference>
<dbReference type="CDD" id="cd04278">
    <property type="entry name" value="ZnMc_MMP"/>
    <property type="match status" value="1"/>
</dbReference>
<dbReference type="GO" id="GO:0031012">
    <property type="term" value="C:extracellular matrix"/>
    <property type="evidence" value="ECO:0007669"/>
    <property type="project" value="InterPro"/>
</dbReference>
<feature type="domain" description="Peptidase metallopeptidase" evidence="9">
    <location>
        <begin position="131"/>
        <end position="293"/>
    </location>
</feature>
<sequence length="619" mass="65704">MTKHRGPSGTAAMMAPERAHVAPQSAVAPGDAGDRVEQVYRYLQRFGYFPNPDLASRYPWWRSAMAFELPNPQVYDEQLRTAVTLFQKKHGLEATGNVDDATLELMSRPRCGFPDIASADGDGSAATFVAQGSRWASLTVSYSLSNTTPDLTAAEVNAAVRGAFDRWSAVSPLSFVENAAGGDMQIGFFSGDHGDGTGNSFDGMGGVLAHCYYPPPSGGSLAGDCHFDEAETWSVNLPPTGTDLPTVALHEFGHGIGLDHSAENSAVMFAFYGGPRRELTEDDIAGVRSIYGARPRWASLGGGLTHPVVASNADGRLEVFARGLDGALWHIWQTAPSNGWSGWESLGGGIQGAPCVGRNADGRLEVFARGLDGALWHKWQTAPNGAWSGWESLGGGLTNPVAASNADGRMEVFVRGLDGALWHIWQTAPNGAWSGWESLGGGIVGPHTVGRNADGRMEVFVRGLDGALWHIWQTAPSNGWSGWASLGGDMTDPVVASNADGRLEVFARGLDGGLWHIWQTAPSNGWSGWASLGGGIAEPVVGHNADGRMEVFVRGLDGALWHIWQVAPSSGWSGWESLGGGITDPVVGSNADGRMEVFTRGLDGGLWHLWQSAPSNGWF</sequence>
<evidence type="ECO:0000256" key="6">
    <source>
        <dbReference type="ARBA" id="ARBA00022833"/>
    </source>
</evidence>
<evidence type="ECO:0000313" key="10">
    <source>
        <dbReference type="EMBL" id="MBL7628321.1"/>
    </source>
</evidence>
<keyword evidence="2" id="KW-0645">Protease</keyword>
<dbReference type="SUPFAM" id="SSF89372">
    <property type="entry name" value="Fucose-specific lectin"/>
    <property type="match status" value="1"/>
</dbReference>
<protein>
    <submittedName>
        <fullName evidence="10">Matrilysin family metalloendoprotease</fullName>
    </submittedName>
</protein>
<gene>
    <name evidence="10" type="ORF">I7412_14410</name>
</gene>
<dbReference type="GO" id="GO:0006508">
    <property type="term" value="P:proteolysis"/>
    <property type="evidence" value="ECO:0007669"/>
    <property type="project" value="UniProtKB-KW"/>
</dbReference>
<dbReference type="GO" id="GO:0004222">
    <property type="term" value="F:metalloendopeptidase activity"/>
    <property type="evidence" value="ECO:0007669"/>
    <property type="project" value="InterPro"/>
</dbReference>
<dbReference type="InterPro" id="IPR006026">
    <property type="entry name" value="Peptidase_Metallo"/>
</dbReference>
<evidence type="ECO:0000256" key="1">
    <source>
        <dbReference type="ARBA" id="ARBA00001947"/>
    </source>
</evidence>
<keyword evidence="3" id="KW-0479">Metal-binding</keyword>
<dbReference type="GO" id="GO:0008270">
    <property type="term" value="F:zinc ion binding"/>
    <property type="evidence" value="ECO:0007669"/>
    <property type="project" value="InterPro"/>
</dbReference>
<name>A0A937URZ3_9ACTN</name>
<dbReference type="InterPro" id="IPR021158">
    <property type="entry name" value="Pept_M10A_Zn_BS"/>
</dbReference>
<dbReference type="SMART" id="SM00235">
    <property type="entry name" value="ZnMc"/>
    <property type="match status" value="1"/>
</dbReference>
<keyword evidence="5" id="KW-0378">Hydrolase</keyword>
<evidence type="ECO:0000256" key="2">
    <source>
        <dbReference type="ARBA" id="ARBA00022670"/>
    </source>
</evidence>
<accession>A0A937URZ3</accession>
<dbReference type="PRINTS" id="PR00138">
    <property type="entry name" value="MATRIXIN"/>
</dbReference>
<keyword evidence="4" id="KW-0732">Signal</keyword>
<proteinExistence type="predicted"/>
<evidence type="ECO:0000259" key="9">
    <source>
        <dbReference type="SMART" id="SM00235"/>
    </source>
</evidence>
<evidence type="ECO:0000256" key="8">
    <source>
        <dbReference type="ARBA" id="ARBA00023145"/>
    </source>
</evidence>
<dbReference type="EMBL" id="JAEACQ010000183">
    <property type="protein sequence ID" value="MBL7628321.1"/>
    <property type="molecule type" value="Genomic_DNA"/>
</dbReference>
<keyword evidence="8" id="KW-0865">Zymogen</keyword>
<dbReference type="InterPro" id="IPR002477">
    <property type="entry name" value="Peptidoglycan-bd-like"/>
</dbReference>
<dbReference type="PROSITE" id="PS00546">
    <property type="entry name" value="CYSTEINE_SWITCH"/>
    <property type="match status" value="1"/>
</dbReference>
<dbReference type="Proteomes" id="UP000604475">
    <property type="component" value="Unassembled WGS sequence"/>
</dbReference>
<dbReference type="InterPro" id="IPR058502">
    <property type="entry name" value="PLL-like_beta-prop"/>
</dbReference>
<comment type="cofactor">
    <cofactor evidence="1">
        <name>Zn(2+)</name>
        <dbReference type="ChEBI" id="CHEBI:29105"/>
    </cofactor>
</comment>
<keyword evidence="7" id="KW-0482">Metalloprotease</keyword>
<dbReference type="SUPFAM" id="SSF47090">
    <property type="entry name" value="PGBD-like"/>
    <property type="match status" value="1"/>
</dbReference>
<dbReference type="InterPro" id="IPR036365">
    <property type="entry name" value="PGBD-like_sf"/>
</dbReference>
<evidence type="ECO:0000313" key="11">
    <source>
        <dbReference type="Proteomes" id="UP000604475"/>
    </source>
</evidence>
<dbReference type="InterPro" id="IPR001818">
    <property type="entry name" value="Pept_M10_metallopeptidase"/>
</dbReference>
<dbReference type="InterPro" id="IPR033739">
    <property type="entry name" value="M10A_MMP"/>
</dbReference>
<dbReference type="Gene3D" id="3.40.390.10">
    <property type="entry name" value="Collagenase (Catalytic Domain)"/>
    <property type="match status" value="1"/>
</dbReference>
<evidence type="ECO:0000256" key="7">
    <source>
        <dbReference type="ARBA" id="ARBA00023049"/>
    </source>
</evidence>
<dbReference type="SUPFAM" id="SSF55486">
    <property type="entry name" value="Metalloproteases ('zincins'), catalytic domain"/>
    <property type="match status" value="1"/>
</dbReference>
<dbReference type="InterPro" id="IPR024079">
    <property type="entry name" value="MetalloPept_cat_dom_sf"/>
</dbReference>
<dbReference type="PANTHER" id="PTHR10201:SF310">
    <property type="entry name" value="MMP-LIKE PROTEIN"/>
    <property type="match status" value="1"/>
</dbReference>
<keyword evidence="6" id="KW-0862">Zinc</keyword>
<dbReference type="Pfam" id="PF26607">
    <property type="entry name" value="DUF8189"/>
    <property type="match status" value="2"/>
</dbReference>
<dbReference type="Pfam" id="PF01471">
    <property type="entry name" value="PG_binding_1"/>
    <property type="match status" value="1"/>
</dbReference>
<evidence type="ECO:0000256" key="4">
    <source>
        <dbReference type="ARBA" id="ARBA00022729"/>
    </source>
</evidence>
<organism evidence="10 11">
    <name type="scientific">Frankia nepalensis</name>
    <dbReference type="NCBI Taxonomy" id="1836974"/>
    <lineage>
        <taxon>Bacteria</taxon>
        <taxon>Bacillati</taxon>
        <taxon>Actinomycetota</taxon>
        <taxon>Actinomycetes</taxon>
        <taxon>Frankiales</taxon>
        <taxon>Frankiaceae</taxon>
        <taxon>Frankia</taxon>
    </lineage>
</organism>
<dbReference type="GO" id="GO:0030574">
    <property type="term" value="P:collagen catabolic process"/>
    <property type="evidence" value="ECO:0007669"/>
    <property type="project" value="TreeGrafter"/>
</dbReference>
<dbReference type="GO" id="GO:0030198">
    <property type="term" value="P:extracellular matrix organization"/>
    <property type="evidence" value="ECO:0007669"/>
    <property type="project" value="TreeGrafter"/>
</dbReference>
<reference evidence="10" key="1">
    <citation type="submission" date="2020-12" db="EMBL/GenBank/DDBJ databases">
        <title>Genomic characterization of non-nitrogen-fixing Frankia strains.</title>
        <authorList>
            <person name="Carlos-Shanley C."/>
            <person name="Guerra T."/>
            <person name="Hahn D."/>
        </authorList>
    </citation>
    <scope>NUCLEOTIDE SEQUENCE</scope>
    <source>
        <strain evidence="10">CN6</strain>
    </source>
</reference>
<dbReference type="RefSeq" id="WP_203003933.1">
    <property type="nucleotide sequence ID" value="NZ_JADWYU010000180.1"/>
</dbReference>
<dbReference type="PANTHER" id="PTHR10201">
    <property type="entry name" value="MATRIX METALLOPROTEINASE"/>
    <property type="match status" value="1"/>
</dbReference>
<dbReference type="CDD" id="cd22954">
    <property type="entry name" value="PLL_lectin"/>
    <property type="match status" value="1"/>
</dbReference>
<dbReference type="Gene3D" id="2.120.10.70">
    <property type="entry name" value="Fucose-specific lectin"/>
    <property type="match status" value="2"/>
</dbReference>
<evidence type="ECO:0000256" key="3">
    <source>
        <dbReference type="ARBA" id="ARBA00022723"/>
    </source>
</evidence>
<keyword evidence="11" id="KW-1185">Reference proteome</keyword>